<comment type="caution">
    <text evidence="2">The sequence shown here is derived from an EMBL/GenBank/DDBJ whole genome shotgun (WGS) entry which is preliminary data.</text>
</comment>
<dbReference type="PANTHER" id="PTHR43739">
    <property type="entry name" value="XYLOGLUCANASE (EUROFUNG)"/>
    <property type="match status" value="1"/>
</dbReference>
<dbReference type="InterPro" id="IPR026444">
    <property type="entry name" value="Secre_tail"/>
</dbReference>
<dbReference type="SUPFAM" id="SSF110296">
    <property type="entry name" value="Oligoxyloglucan reducing end-specific cellobiohydrolase"/>
    <property type="match status" value="2"/>
</dbReference>
<protein>
    <submittedName>
        <fullName evidence="2">T9SS type A sorting domain-containing protein</fullName>
    </submittedName>
</protein>
<name>A0A832DEN5_9BACT</name>
<feature type="domain" description="Secretion system C-terminal sorting" evidence="1">
    <location>
        <begin position="843"/>
        <end position="912"/>
    </location>
</feature>
<dbReference type="InterPro" id="IPR036278">
    <property type="entry name" value="Sialidase_sf"/>
</dbReference>
<organism evidence="2">
    <name type="scientific">Ignavibacterium album</name>
    <dbReference type="NCBI Taxonomy" id="591197"/>
    <lineage>
        <taxon>Bacteria</taxon>
        <taxon>Pseudomonadati</taxon>
        <taxon>Ignavibacteriota</taxon>
        <taxon>Ignavibacteria</taxon>
        <taxon>Ignavibacteriales</taxon>
        <taxon>Ignavibacteriaceae</taxon>
        <taxon>Ignavibacterium</taxon>
    </lineage>
</organism>
<dbReference type="AlphaFoldDB" id="A0A832DEN5"/>
<accession>A0A832DEN5</accession>
<gene>
    <name evidence="2" type="ORF">ENS56_01970</name>
</gene>
<evidence type="ECO:0000259" key="1">
    <source>
        <dbReference type="Pfam" id="PF18962"/>
    </source>
</evidence>
<reference evidence="2" key="1">
    <citation type="journal article" date="2020" name="mSystems">
        <title>Genome- and Community-Level Interaction Insights into Carbon Utilization and Element Cycling Functions of Hydrothermarchaeota in Hydrothermal Sediment.</title>
        <authorList>
            <person name="Zhou Z."/>
            <person name="Liu Y."/>
            <person name="Xu W."/>
            <person name="Pan J."/>
            <person name="Luo Z.H."/>
            <person name="Li M."/>
        </authorList>
    </citation>
    <scope>NUCLEOTIDE SEQUENCE [LARGE SCALE GENOMIC DNA]</scope>
    <source>
        <strain evidence="2">SpSt-500</strain>
    </source>
</reference>
<dbReference type="PANTHER" id="PTHR43739:SF5">
    <property type="entry name" value="EXO-ALPHA-SIALIDASE"/>
    <property type="match status" value="1"/>
</dbReference>
<dbReference type="Gene3D" id="2.130.10.10">
    <property type="entry name" value="YVTN repeat-like/Quinoprotein amine dehydrogenase"/>
    <property type="match status" value="3"/>
</dbReference>
<dbReference type="InterPro" id="IPR015943">
    <property type="entry name" value="WD40/YVTN_repeat-like_dom_sf"/>
</dbReference>
<sequence length="931" mass="102974">MNKFYVVLFFLLTSGFLNSQIRYTDQLKPNSIFTEAPEDIKNTKPFMRQWWFYEQRAYPDDFVPADAYRNALMERDQLRINYKQMDIPNFTWVSLGPTPGAYFGYGNISSRIVTGAYDPNNPNIIYIGPANGGVWKSTNNGVNWIPLTDNEVSMAMGAIAVDPTNSNIIYAGTGEATYSAVSYYGRGLLKSTNGGTTWMNYTSGLPSSTYFSRLKIRPNNSNQLLAALGNNGLYRSTNGGQNWVQVLSGSVDDVVFSPNGDTAFAVGSGIGIRRSINGGQTFSLFGSDLPSGTRMHFDLCLTNPAYMYAAIYSSSQVNIYKSTNYGINWTSITPPANFQNLAGQAWYDLYCFVNPKNPNKVYVGTIDIFRSTDGTNFTNITNGYAGGYVHVDQHYLFFHPNNENTFIVCNDGGIWRTTDNGNTFTNLNQNLTLTQFYRIAASPFTPSRILGGTQDNGTQQTFSTLNWAAAYGGDGGEVCFNPFNPNFILGETQNGGIFRTTNGGSNWSQSQNGLNMGENVAWVAPIIAHPTVSGTFYTARTSVYKSTDNGGNWTAISSPVNGNNAIREMAISKTNPNLMFASSGALIFRSTNGGVNWSNVTSGLPNRTITSVYVHPQDENIVLLTFSGFGTDKVYKSTNAGTSWFSIDGPLPDAPVNDLLIYTDNPVKPNTYFVATDIGVFVTDDNGANWVELPSGIPNTVIMHLDYSPSTKMLRAATHGRGVYEAYITFDIPVELSSFTASLENQKVILRWITATETNNSHFEIERKLKNQDWEKIGEVIGAGTSTIPQSYSFEEDFSFKTYEGKILYRLKQVDFDGSQNYSDVVAVEVNIKPANFSLSQNYPNPFNPSTKIKYTVPGNSETRHGVSLKVYDILGNDIATLVNEEKASGIFEVEFNADNLSTGIYFYHFEAYDFSGNKIYSELRKMLLLK</sequence>
<dbReference type="InterPro" id="IPR052025">
    <property type="entry name" value="Xyloglucanase_GH74"/>
</dbReference>
<proteinExistence type="predicted"/>
<dbReference type="EMBL" id="DSVI01000004">
    <property type="protein sequence ID" value="HGT46783.1"/>
    <property type="molecule type" value="Genomic_DNA"/>
</dbReference>
<dbReference type="NCBIfam" id="TIGR04183">
    <property type="entry name" value="Por_Secre_tail"/>
    <property type="match status" value="1"/>
</dbReference>
<dbReference type="Pfam" id="PF18962">
    <property type="entry name" value="Por_Secre_tail"/>
    <property type="match status" value="1"/>
</dbReference>
<dbReference type="GO" id="GO:0010411">
    <property type="term" value="P:xyloglucan metabolic process"/>
    <property type="evidence" value="ECO:0007669"/>
    <property type="project" value="TreeGrafter"/>
</dbReference>
<evidence type="ECO:0000313" key="2">
    <source>
        <dbReference type="EMBL" id="HGT46783.1"/>
    </source>
</evidence>
<dbReference type="SUPFAM" id="SSF50939">
    <property type="entry name" value="Sialidases"/>
    <property type="match status" value="1"/>
</dbReference>
<dbReference type="CDD" id="cd15482">
    <property type="entry name" value="Sialidase_non-viral"/>
    <property type="match status" value="1"/>
</dbReference>